<accession>A0A6I7HN09</accession>
<dbReference type="Proteomes" id="UP000252582">
    <property type="component" value="Unassembled WGS sequence"/>
</dbReference>
<gene>
    <name evidence="1" type="ORF">DFR48_106214</name>
</gene>
<proteinExistence type="predicted"/>
<evidence type="ECO:0000313" key="1">
    <source>
        <dbReference type="EMBL" id="RCW24092.1"/>
    </source>
</evidence>
<organism evidence="1 2">
    <name type="scientific">Ciceribacter lividus</name>
    <dbReference type="NCBI Taxonomy" id="1197950"/>
    <lineage>
        <taxon>Bacteria</taxon>
        <taxon>Pseudomonadati</taxon>
        <taxon>Pseudomonadota</taxon>
        <taxon>Alphaproteobacteria</taxon>
        <taxon>Hyphomicrobiales</taxon>
        <taxon>Rhizobiaceae</taxon>
        <taxon>Ciceribacter</taxon>
    </lineage>
</organism>
<dbReference type="EMBL" id="QPIX01000006">
    <property type="protein sequence ID" value="RCW24092.1"/>
    <property type="molecule type" value="Genomic_DNA"/>
</dbReference>
<comment type="caution">
    <text evidence="1">The sequence shown here is derived from an EMBL/GenBank/DDBJ whole genome shotgun (WGS) entry which is preliminary data.</text>
</comment>
<keyword evidence="2" id="KW-1185">Reference proteome</keyword>
<reference evidence="1 2" key="1">
    <citation type="submission" date="2018-07" db="EMBL/GenBank/DDBJ databases">
        <title>Genomic Encyclopedia of Type Strains, Phase IV (KMG-IV): sequencing the most valuable type-strain genomes for metagenomic binning, comparative biology and taxonomic classification.</title>
        <authorList>
            <person name="Goeker M."/>
        </authorList>
    </citation>
    <scope>NUCLEOTIDE SEQUENCE [LARGE SCALE GENOMIC DNA]</scope>
    <source>
        <strain evidence="1 2">DSM 25528</strain>
    </source>
</reference>
<dbReference type="AlphaFoldDB" id="A0A6I7HN09"/>
<protein>
    <submittedName>
        <fullName evidence="1">Uncharacterized protein</fullName>
    </submittedName>
</protein>
<sequence>MARRRGWGDLNSRDKRNFRLTLAHMPETGKTTAKRPCRLRPVVRGPLA</sequence>
<evidence type="ECO:0000313" key="2">
    <source>
        <dbReference type="Proteomes" id="UP000252582"/>
    </source>
</evidence>
<name>A0A6I7HN09_9HYPH</name>